<protein>
    <submittedName>
        <fullName evidence="2">Aminoglycoside phosphotransferase family protein</fullName>
        <ecNumber evidence="2">2.7.1.-</ecNumber>
    </submittedName>
</protein>
<dbReference type="Gene3D" id="3.90.1200.10">
    <property type="match status" value="1"/>
</dbReference>
<dbReference type="EC" id="2.7.1.-" evidence="2"/>
<sequence>MLETVLLKFGLDISDCLVLPVGNGLINQTWKISHRNREYILQKVNTDVFKEPNVIDENLNKLKSFLEQHFPDYIFVAPLKSPSGHTLIETEEGAFRIFDFVKNSITLNTAEDAQQAYEAAKQFGKFSRLLSGFDASTLHPTIPDFHNLQLRYNQFKTALESANAERLKNAAEAIEAIEQQQYILQKYLDILSQKLEVPLRVIHHDTKISNVLFDQNGKGLCVIDLDTVMPGYYISDVGDMMRSYLSPVSEESTDFDQIAVRKVFFMAIYKGYMSEMADILNATEKDLFIYAGQFIIYMQAVRFLTDYLNNDVYYGARYETHNLDRAKNQIRLLEEYTEHGKDLHLMIEQIGDLTNIS</sequence>
<comment type="caution">
    <text evidence="2">The sequence shown here is derived from an EMBL/GenBank/DDBJ whole genome shotgun (WGS) entry which is preliminary data.</text>
</comment>
<organism evidence="2 3">
    <name type="scientific">Pedobacter albus</name>
    <dbReference type="NCBI Taxonomy" id="3113905"/>
    <lineage>
        <taxon>Bacteria</taxon>
        <taxon>Pseudomonadati</taxon>
        <taxon>Bacteroidota</taxon>
        <taxon>Sphingobacteriia</taxon>
        <taxon>Sphingobacteriales</taxon>
        <taxon>Sphingobacteriaceae</taxon>
        <taxon>Pedobacter</taxon>
    </lineage>
</organism>
<dbReference type="SUPFAM" id="SSF56112">
    <property type="entry name" value="Protein kinase-like (PK-like)"/>
    <property type="match status" value="1"/>
</dbReference>
<feature type="domain" description="Aminoglycoside phosphotransferase" evidence="1">
    <location>
        <begin position="20"/>
        <end position="244"/>
    </location>
</feature>
<dbReference type="RefSeq" id="WP_330107033.1">
    <property type="nucleotide sequence ID" value="NZ_JAZDQT010000001.1"/>
</dbReference>
<gene>
    <name evidence="2" type="ORF">VRU48_06095</name>
</gene>
<reference evidence="2 3" key="1">
    <citation type="submission" date="2024-01" db="EMBL/GenBank/DDBJ databases">
        <title>Pedobacter sp. nov., isolated from fresh soil.</title>
        <authorList>
            <person name="Le N.T.T."/>
        </authorList>
    </citation>
    <scope>NUCLEOTIDE SEQUENCE [LARGE SCALE GENOMIC DNA]</scope>
    <source>
        <strain evidence="2 3">KR3-3</strain>
    </source>
</reference>
<dbReference type="PANTHER" id="PTHR21064">
    <property type="entry name" value="AMINOGLYCOSIDE PHOSPHOTRANSFERASE DOMAIN-CONTAINING PROTEIN-RELATED"/>
    <property type="match status" value="1"/>
</dbReference>
<keyword evidence="2" id="KW-0808">Transferase</keyword>
<dbReference type="Pfam" id="PF01636">
    <property type="entry name" value="APH"/>
    <property type="match status" value="1"/>
</dbReference>
<dbReference type="InterPro" id="IPR011009">
    <property type="entry name" value="Kinase-like_dom_sf"/>
</dbReference>
<dbReference type="InterPro" id="IPR050249">
    <property type="entry name" value="Pseudomonas-type_ThrB"/>
</dbReference>
<evidence type="ECO:0000313" key="2">
    <source>
        <dbReference type="EMBL" id="MEE1944670.1"/>
    </source>
</evidence>
<proteinExistence type="predicted"/>
<dbReference type="InterPro" id="IPR002575">
    <property type="entry name" value="Aminoglycoside_PTrfase"/>
</dbReference>
<accession>A0ABU7I5C2</accession>
<dbReference type="GO" id="GO:0016740">
    <property type="term" value="F:transferase activity"/>
    <property type="evidence" value="ECO:0007669"/>
    <property type="project" value="UniProtKB-KW"/>
</dbReference>
<name>A0ABU7I5C2_9SPHI</name>
<keyword evidence="3" id="KW-1185">Reference proteome</keyword>
<dbReference type="EMBL" id="JAZDQT010000001">
    <property type="protein sequence ID" value="MEE1944670.1"/>
    <property type="molecule type" value="Genomic_DNA"/>
</dbReference>
<evidence type="ECO:0000313" key="3">
    <source>
        <dbReference type="Proteomes" id="UP001336835"/>
    </source>
</evidence>
<dbReference type="PANTHER" id="PTHR21064:SF5">
    <property type="entry name" value="SLR1880 PROTEIN"/>
    <property type="match status" value="1"/>
</dbReference>
<dbReference type="Proteomes" id="UP001336835">
    <property type="component" value="Unassembled WGS sequence"/>
</dbReference>
<evidence type="ECO:0000259" key="1">
    <source>
        <dbReference type="Pfam" id="PF01636"/>
    </source>
</evidence>